<proteinExistence type="predicted"/>
<keyword evidence="2" id="KW-1185">Reference proteome</keyword>
<name>A0AAV4NDV0_CAEEX</name>
<accession>A0AAV4NDV0</accession>
<reference evidence="1 2" key="1">
    <citation type="submission" date="2021-06" db="EMBL/GenBank/DDBJ databases">
        <title>Caerostris extrusa draft genome.</title>
        <authorList>
            <person name="Kono N."/>
            <person name="Arakawa K."/>
        </authorList>
    </citation>
    <scope>NUCLEOTIDE SEQUENCE [LARGE SCALE GENOMIC DNA]</scope>
</reference>
<dbReference type="AlphaFoldDB" id="A0AAV4NDV0"/>
<sequence>MSDLLLHHWGGDRKSFGGVSLWVEEMRIVCIKEWRSQVGAGLNRTDLSINILKDRNFTRLFNESQFESISRDIPSVSDRGPERFSGQLQC</sequence>
<protein>
    <submittedName>
        <fullName evidence="1">Uncharacterized protein</fullName>
    </submittedName>
</protein>
<gene>
    <name evidence="1" type="ORF">CEXT_672211</name>
</gene>
<dbReference type="Proteomes" id="UP001054945">
    <property type="component" value="Unassembled WGS sequence"/>
</dbReference>
<evidence type="ECO:0000313" key="2">
    <source>
        <dbReference type="Proteomes" id="UP001054945"/>
    </source>
</evidence>
<evidence type="ECO:0000313" key="1">
    <source>
        <dbReference type="EMBL" id="GIX83004.1"/>
    </source>
</evidence>
<organism evidence="1 2">
    <name type="scientific">Caerostris extrusa</name>
    <name type="common">Bark spider</name>
    <name type="synonym">Caerostris bankana</name>
    <dbReference type="NCBI Taxonomy" id="172846"/>
    <lineage>
        <taxon>Eukaryota</taxon>
        <taxon>Metazoa</taxon>
        <taxon>Ecdysozoa</taxon>
        <taxon>Arthropoda</taxon>
        <taxon>Chelicerata</taxon>
        <taxon>Arachnida</taxon>
        <taxon>Araneae</taxon>
        <taxon>Araneomorphae</taxon>
        <taxon>Entelegynae</taxon>
        <taxon>Araneoidea</taxon>
        <taxon>Araneidae</taxon>
        <taxon>Caerostris</taxon>
    </lineage>
</organism>
<comment type="caution">
    <text evidence="1">The sequence shown here is derived from an EMBL/GenBank/DDBJ whole genome shotgun (WGS) entry which is preliminary data.</text>
</comment>
<dbReference type="EMBL" id="BPLR01020825">
    <property type="protein sequence ID" value="GIX83004.1"/>
    <property type="molecule type" value="Genomic_DNA"/>
</dbReference>